<keyword evidence="1" id="KW-0472">Membrane</keyword>
<dbReference type="RefSeq" id="WP_123637762.1">
    <property type="nucleotide sequence ID" value="NZ_RJUK01000001.1"/>
</dbReference>
<dbReference type="Proteomes" id="UP000273643">
    <property type="component" value="Unassembled WGS sequence"/>
</dbReference>
<dbReference type="PROSITE" id="PS00409">
    <property type="entry name" value="PROKAR_NTER_METHYL"/>
    <property type="match status" value="1"/>
</dbReference>
<organism evidence="2 3">
    <name type="scientific">Marinimicrobium koreense</name>
    <dbReference type="NCBI Taxonomy" id="306545"/>
    <lineage>
        <taxon>Bacteria</taxon>
        <taxon>Pseudomonadati</taxon>
        <taxon>Pseudomonadota</taxon>
        <taxon>Gammaproteobacteria</taxon>
        <taxon>Cellvibrionales</taxon>
        <taxon>Cellvibrionaceae</taxon>
        <taxon>Marinimicrobium</taxon>
    </lineage>
</organism>
<protein>
    <submittedName>
        <fullName evidence="2">MSHA biogenesis protein MshO</fullName>
    </submittedName>
</protein>
<accession>A0A3N1NXT7</accession>
<dbReference type="Pfam" id="PF07963">
    <property type="entry name" value="N_methyl"/>
    <property type="match status" value="1"/>
</dbReference>
<dbReference type="SUPFAM" id="SSF54523">
    <property type="entry name" value="Pili subunits"/>
    <property type="match status" value="1"/>
</dbReference>
<evidence type="ECO:0000313" key="3">
    <source>
        <dbReference type="Proteomes" id="UP000273643"/>
    </source>
</evidence>
<evidence type="ECO:0000256" key="1">
    <source>
        <dbReference type="SAM" id="Phobius"/>
    </source>
</evidence>
<sequence length="257" mass="27727">MCRCRSRQAGFSLVELITVIVVLALVAIIGTGFIVSATDSYRQTQARAALVNTARQALERMTRQIRGAMPYSVRITNSGDCVEFMPVAGGGIYREPVPDVANGAPPHTAIQTAPHSVDFGTADYLSIGAMDSGELYGGSPVSLALVNSRTTTEVTFPSRTWQRNSIGRRFFLLNQPQAFCLFGGQLRFYPAQDRTAANVDPGSDFDLLARNAQASGSPFVLSAASDSRNVLLQINVAFSEGGETMIFEQEVLIRNVP</sequence>
<reference evidence="2 3" key="1">
    <citation type="submission" date="2018-11" db="EMBL/GenBank/DDBJ databases">
        <title>Genomic Encyclopedia of Type Strains, Phase IV (KMG-IV): sequencing the most valuable type-strain genomes for metagenomic binning, comparative biology and taxonomic classification.</title>
        <authorList>
            <person name="Goeker M."/>
        </authorList>
    </citation>
    <scope>NUCLEOTIDE SEQUENCE [LARGE SCALE GENOMIC DNA]</scope>
    <source>
        <strain evidence="2 3">DSM 16974</strain>
    </source>
</reference>
<dbReference type="AlphaFoldDB" id="A0A3N1NXT7"/>
<dbReference type="InterPro" id="IPR012902">
    <property type="entry name" value="N_methyl_site"/>
</dbReference>
<proteinExistence type="predicted"/>
<keyword evidence="3" id="KW-1185">Reference proteome</keyword>
<dbReference type="NCBIfam" id="TIGR02532">
    <property type="entry name" value="IV_pilin_GFxxxE"/>
    <property type="match status" value="1"/>
</dbReference>
<comment type="caution">
    <text evidence="2">The sequence shown here is derived from an EMBL/GenBank/DDBJ whole genome shotgun (WGS) entry which is preliminary data.</text>
</comment>
<keyword evidence="1" id="KW-1133">Transmembrane helix</keyword>
<gene>
    <name evidence="2" type="ORF">EDC38_1262</name>
</gene>
<evidence type="ECO:0000313" key="2">
    <source>
        <dbReference type="EMBL" id="ROQ20649.1"/>
    </source>
</evidence>
<keyword evidence="1" id="KW-0812">Transmembrane</keyword>
<feature type="transmembrane region" description="Helical" evidence="1">
    <location>
        <begin position="12"/>
        <end position="35"/>
    </location>
</feature>
<name>A0A3N1NXT7_9GAMM</name>
<dbReference type="InterPro" id="IPR045584">
    <property type="entry name" value="Pilin-like"/>
</dbReference>
<dbReference type="OrthoDB" id="9788802at2"/>
<dbReference type="EMBL" id="RJUK01000001">
    <property type="protein sequence ID" value="ROQ20649.1"/>
    <property type="molecule type" value="Genomic_DNA"/>
</dbReference>